<reference evidence="4" key="1">
    <citation type="journal article" date="2023" name="Proc. Natl. Acad. Sci. U.S.A.">
        <title>Genomic and structural basis for evolution of tropane alkaloid biosynthesis.</title>
        <authorList>
            <person name="Wanga Y.-J."/>
            <person name="Taina T."/>
            <person name="Yua J.-Y."/>
            <person name="Lia J."/>
            <person name="Xua B."/>
            <person name="Chenc J."/>
            <person name="D'Auriad J.C."/>
            <person name="Huanga J.-P."/>
            <person name="Huanga S.-X."/>
        </authorList>
    </citation>
    <scope>NUCLEOTIDE SEQUENCE [LARGE SCALE GENOMIC DNA]</scope>
    <source>
        <strain evidence="4">cv. KIB-2019</strain>
    </source>
</reference>
<evidence type="ECO:0000256" key="1">
    <source>
        <dbReference type="SAM" id="Coils"/>
    </source>
</evidence>
<feature type="region of interest" description="Disordered" evidence="2">
    <location>
        <begin position="119"/>
        <end position="138"/>
    </location>
</feature>
<evidence type="ECO:0000256" key="2">
    <source>
        <dbReference type="SAM" id="MobiDB-lite"/>
    </source>
</evidence>
<accession>A0A9Q1MC10</accession>
<organism evidence="3 4">
    <name type="scientific">Anisodus acutangulus</name>
    <dbReference type="NCBI Taxonomy" id="402998"/>
    <lineage>
        <taxon>Eukaryota</taxon>
        <taxon>Viridiplantae</taxon>
        <taxon>Streptophyta</taxon>
        <taxon>Embryophyta</taxon>
        <taxon>Tracheophyta</taxon>
        <taxon>Spermatophyta</taxon>
        <taxon>Magnoliopsida</taxon>
        <taxon>eudicotyledons</taxon>
        <taxon>Gunneridae</taxon>
        <taxon>Pentapetalae</taxon>
        <taxon>asterids</taxon>
        <taxon>lamiids</taxon>
        <taxon>Solanales</taxon>
        <taxon>Solanaceae</taxon>
        <taxon>Solanoideae</taxon>
        <taxon>Hyoscyameae</taxon>
        <taxon>Anisodus</taxon>
    </lineage>
</organism>
<comment type="caution">
    <text evidence="3">The sequence shown here is derived from an EMBL/GenBank/DDBJ whole genome shotgun (WGS) entry which is preliminary data.</text>
</comment>
<proteinExistence type="predicted"/>
<sequence length="138" mass="16464">MEKFPSLVYPFVKFSDEVDSIALRKPIDPYVSSRVMEKEAEYEIKYRQLQEKALAYESRYKEYRVELKKEKEKWKHKVLSMENDIKNLMEEFQQRKNDEEGKLAMMHLLQVDQSVNGLIQPYKRSRNDEGPPSLGKLS</sequence>
<evidence type="ECO:0000313" key="4">
    <source>
        <dbReference type="Proteomes" id="UP001152561"/>
    </source>
</evidence>
<feature type="coiled-coil region" evidence="1">
    <location>
        <begin position="39"/>
        <end position="102"/>
    </location>
</feature>
<gene>
    <name evidence="3" type="ORF">K7X08_022854</name>
</gene>
<dbReference type="AlphaFoldDB" id="A0A9Q1MC10"/>
<keyword evidence="4" id="KW-1185">Reference proteome</keyword>
<dbReference type="EMBL" id="JAJAGQ010000008">
    <property type="protein sequence ID" value="KAJ8556096.1"/>
    <property type="molecule type" value="Genomic_DNA"/>
</dbReference>
<name>A0A9Q1MC10_9SOLA</name>
<keyword evidence="1" id="KW-0175">Coiled coil</keyword>
<dbReference type="Proteomes" id="UP001152561">
    <property type="component" value="Unassembled WGS sequence"/>
</dbReference>
<protein>
    <submittedName>
        <fullName evidence="3">Uncharacterized protein</fullName>
    </submittedName>
</protein>
<evidence type="ECO:0000313" key="3">
    <source>
        <dbReference type="EMBL" id="KAJ8556096.1"/>
    </source>
</evidence>